<protein>
    <submittedName>
        <fullName evidence="3">Coenzyme A biosynthesis bifunctional protein CoaBC</fullName>
    </submittedName>
</protein>
<evidence type="ECO:0000313" key="4">
    <source>
        <dbReference type="Proteomes" id="UP000319342"/>
    </source>
</evidence>
<dbReference type="InterPro" id="IPR007085">
    <property type="entry name" value="DNA/pantothenate-metab_flavo_C"/>
</dbReference>
<name>A0A518D458_9BACT</name>
<dbReference type="Gene3D" id="3.40.50.10300">
    <property type="entry name" value="CoaB-like"/>
    <property type="match status" value="1"/>
</dbReference>
<dbReference type="EMBL" id="CP036290">
    <property type="protein sequence ID" value="QDU86254.1"/>
    <property type="molecule type" value="Genomic_DNA"/>
</dbReference>
<sequence>MAKKTAKRAAKKAATKKGQEGPPPRRVVVTAGPTREYIDPVRYLSNESSGLMGFEIAKAAAERGDDVVLIAGPVHQPTPDGVTRVDVTSARDMLEALREHFPECDVLIMAAAVADFRPKRRLAGKWRKKDDGTDTATIELVKNPDLLATIARRKGERLVVGFALETGDGVRRALGKMRRKNADFVVLNDASALGATTTSVTVLGRDGSAREIRGRSKSHVARHLVRLERPRTAAAGR</sequence>
<evidence type="ECO:0000256" key="1">
    <source>
        <dbReference type="SAM" id="MobiDB-lite"/>
    </source>
</evidence>
<dbReference type="Proteomes" id="UP000319342">
    <property type="component" value="Chromosome"/>
</dbReference>
<reference evidence="3 4" key="1">
    <citation type="submission" date="2019-02" db="EMBL/GenBank/DDBJ databases">
        <title>Deep-cultivation of Planctomycetes and their phenomic and genomic characterization uncovers novel biology.</title>
        <authorList>
            <person name="Wiegand S."/>
            <person name="Jogler M."/>
            <person name="Boedeker C."/>
            <person name="Pinto D."/>
            <person name="Vollmers J."/>
            <person name="Rivas-Marin E."/>
            <person name="Kohn T."/>
            <person name="Peeters S.H."/>
            <person name="Heuer A."/>
            <person name="Rast P."/>
            <person name="Oberbeckmann S."/>
            <person name="Bunk B."/>
            <person name="Jeske O."/>
            <person name="Meyerdierks A."/>
            <person name="Storesund J.E."/>
            <person name="Kallscheuer N."/>
            <person name="Luecker S."/>
            <person name="Lage O.M."/>
            <person name="Pohl T."/>
            <person name="Merkel B.J."/>
            <person name="Hornburger P."/>
            <person name="Mueller R.-W."/>
            <person name="Bruemmer F."/>
            <person name="Labrenz M."/>
            <person name="Spormann A.M."/>
            <person name="Op den Camp H."/>
            <person name="Overmann J."/>
            <person name="Amann R."/>
            <person name="Jetten M.S.M."/>
            <person name="Mascher T."/>
            <person name="Medema M.H."/>
            <person name="Devos D.P."/>
            <person name="Kaster A.-K."/>
            <person name="Ovreas L."/>
            <person name="Rohde M."/>
            <person name="Galperin M.Y."/>
            <person name="Jogler C."/>
        </authorList>
    </citation>
    <scope>NUCLEOTIDE SEQUENCE [LARGE SCALE GENOMIC DNA]</scope>
    <source>
        <strain evidence="3 4">Pla163</strain>
    </source>
</reference>
<proteinExistence type="predicted"/>
<dbReference type="AlphaFoldDB" id="A0A518D458"/>
<dbReference type="InterPro" id="IPR035929">
    <property type="entry name" value="CoaB-like_sf"/>
</dbReference>
<feature type="region of interest" description="Disordered" evidence="1">
    <location>
        <begin position="1"/>
        <end position="28"/>
    </location>
</feature>
<organism evidence="3 4">
    <name type="scientific">Rohdeia mirabilis</name>
    <dbReference type="NCBI Taxonomy" id="2528008"/>
    <lineage>
        <taxon>Bacteria</taxon>
        <taxon>Pseudomonadati</taxon>
        <taxon>Planctomycetota</taxon>
        <taxon>Planctomycetia</taxon>
        <taxon>Planctomycetia incertae sedis</taxon>
        <taxon>Rohdeia</taxon>
    </lineage>
</organism>
<feature type="domain" description="DNA/pantothenate metabolism flavoprotein C-terminal" evidence="2">
    <location>
        <begin position="25"/>
        <end position="226"/>
    </location>
</feature>
<evidence type="ECO:0000259" key="2">
    <source>
        <dbReference type="Pfam" id="PF04127"/>
    </source>
</evidence>
<dbReference type="SUPFAM" id="SSF102645">
    <property type="entry name" value="CoaB-like"/>
    <property type="match status" value="1"/>
</dbReference>
<dbReference type="RefSeq" id="WP_419186059.1">
    <property type="nucleotide sequence ID" value="NZ_CP036290.1"/>
</dbReference>
<dbReference type="GO" id="GO:0003824">
    <property type="term" value="F:catalytic activity"/>
    <property type="evidence" value="ECO:0007669"/>
    <property type="project" value="UniProtKB-ARBA"/>
</dbReference>
<feature type="compositionally biased region" description="Basic residues" evidence="1">
    <location>
        <begin position="1"/>
        <end position="15"/>
    </location>
</feature>
<keyword evidence="4" id="KW-1185">Reference proteome</keyword>
<accession>A0A518D458</accession>
<dbReference type="GO" id="GO:0015937">
    <property type="term" value="P:coenzyme A biosynthetic process"/>
    <property type="evidence" value="ECO:0007669"/>
    <property type="project" value="UniProtKB-ARBA"/>
</dbReference>
<dbReference type="Pfam" id="PF04127">
    <property type="entry name" value="DFP"/>
    <property type="match status" value="1"/>
</dbReference>
<evidence type="ECO:0000313" key="3">
    <source>
        <dbReference type="EMBL" id="QDU86254.1"/>
    </source>
</evidence>
<gene>
    <name evidence="3" type="primary">coaBC_1</name>
    <name evidence="3" type="ORF">Pla163_34050</name>
</gene>